<dbReference type="eggNOG" id="COG1853">
    <property type="taxonomic scope" value="Bacteria"/>
</dbReference>
<keyword evidence="4" id="KW-1185">Reference proteome</keyword>
<evidence type="ECO:0000313" key="4">
    <source>
        <dbReference type="Proteomes" id="UP000024836"/>
    </source>
</evidence>
<keyword evidence="3" id="KW-0503">Monooxygenase</keyword>
<dbReference type="EMBL" id="AQQY01000014">
    <property type="protein sequence ID" value="KCV80858.1"/>
    <property type="molecule type" value="Genomic_DNA"/>
</dbReference>
<protein>
    <submittedName>
        <fullName evidence="3">Nitrilotriacetate monooxygenase component B</fullName>
    </submittedName>
</protein>
<dbReference type="GO" id="GO:0042602">
    <property type="term" value="F:riboflavin reductase (NADPH) activity"/>
    <property type="evidence" value="ECO:0007669"/>
    <property type="project" value="TreeGrafter"/>
</dbReference>
<dbReference type="GO" id="GO:0010181">
    <property type="term" value="F:FMN binding"/>
    <property type="evidence" value="ECO:0007669"/>
    <property type="project" value="InterPro"/>
</dbReference>
<dbReference type="Pfam" id="PF01613">
    <property type="entry name" value="Flavin_Reduct"/>
    <property type="match status" value="1"/>
</dbReference>
<dbReference type="GO" id="GO:0004497">
    <property type="term" value="F:monooxygenase activity"/>
    <property type="evidence" value="ECO:0007669"/>
    <property type="project" value="UniProtKB-KW"/>
</dbReference>
<dbReference type="OrthoDB" id="9792858at2"/>
<dbReference type="SMART" id="SM00903">
    <property type="entry name" value="Flavin_Reduct"/>
    <property type="match status" value="1"/>
</dbReference>
<dbReference type="InterPro" id="IPR002563">
    <property type="entry name" value="Flavin_Rdtase-like_dom"/>
</dbReference>
<dbReference type="AlphaFoldDB" id="A0A058ZGZ2"/>
<name>A0A058ZGZ2_9RHOB</name>
<dbReference type="PANTHER" id="PTHR30466:SF1">
    <property type="entry name" value="FMN REDUCTASE (NADH) RUTF"/>
    <property type="match status" value="1"/>
</dbReference>
<dbReference type="Proteomes" id="UP000024836">
    <property type="component" value="Unassembled WGS sequence"/>
</dbReference>
<dbReference type="InterPro" id="IPR050268">
    <property type="entry name" value="NADH-dep_flavin_reductase"/>
</dbReference>
<organism evidence="3 4">
    <name type="scientific">Actibacterium atlanticum</name>
    <dbReference type="NCBI Taxonomy" id="1461693"/>
    <lineage>
        <taxon>Bacteria</taxon>
        <taxon>Pseudomonadati</taxon>
        <taxon>Pseudomonadota</taxon>
        <taxon>Alphaproteobacteria</taxon>
        <taxon>Rhodobacterales</taxon>
        <taxon>Roseobacteraceae</taxon>
        <taxon>Actibacterium</taxon>
    </lineage>
</organism>
<evidence type="ECO:0000256" key="1">
    <source>
        <dbReference type="ARBA" id="ARBA00023002"/>
    </source>
</evidence>
<sequence length="166" mass="17864">MTDHTFPPGPQNERAYRDALGQFATGVTVITAAGPDGPVGFTANSFSSVSLDPALVLWCPAKNAHRFDIFANAPHFAIHVLREDQADLSQHFAMNGDDFGPVDWQADEHGVPLFDTCAARFNCRLADSHDAGDHVIVVGQVEDVYLTGAAPLVFARGGYGHFTPQN</sequence>
<proteinExistence type="predicted"/>
<dbReference type="InterPro" id="IPR012349">
    <property type="entry name" value="Split_barrel_FMN-bd"/>
</dbReference>
<dbReference type="SUPFAM" id="SSF50475">
    <property type="entry name" value="FMN-binding split barrel"/>
    <property type="match status" value="1"/>
</dbReference>
<gene>
    <name evidence="3" type="ORF">ATO10_15100</name>
</gene>
<reference evidence="3 4" key="1">
    <citation type="submission" date="2013-04" db="EMBL/GenBank/DDBJ databases">
        <title>Shimia sp. 22II-S11-Z10 Genome Sequencing.</title>
        <authorList>
            <person name="Lai Q."/>
            <person name="Li G."/>
            <person name="Shao Z."/>
        </authorList>
    </citation>
    <scope>NUCLEOTIDE SEQUENCE [LARGE SCALE GENOMIC DNA]</scope>
    <source>
        <strain evidence="4">22II-S11-Z10</strain>
    </source>
</reference>
<dbReference type="PANTHER" id="PTHR30466">
    <property type="entry name" value="FLAVIN REDUCTASE"/>
    <property type="match status" value="1"/>
</dbReference>
<evidence type="ECO:0000313" key="3">
    <source>
        <dbReference type="EMBL" id="KCV80858.1"/>
    </source>
</evidence>
<keyword evidence="1" id="KW-0560">Oxidoreductase</keyword>
<dbReference type="RefSeq" id="WP_051598180.1">
    <property type="nucleotide sequence ID" value="NZ_AQQY01000014.1"/>
</dbReference>
<evidence type="ECO:0000259" key="2">
    <source>
        <dbReference type="SMART" id="SM00903"/>
    </source>
</evidence>
<dbReference type="Gene3D" id="2.30.110.10">
    <property type="entry name" value="Electron Transport, Fmn-binding Protein, Chain A"/>
    <property type="match status" value="1"/>
</dbReference>
<comment type="caution">
    <text evidence="3">The sequence shown here is derived from an EMBL/GenBank/DDBJ whole genome shotgun (WGS) entry which is preliminary data.</text>
</comment>
<accession>A0A058ZGZ2</accession>
<feature type="domain" description="Flavin reductase like" evidence="2">
    <location>
        <begin position="20"/>
        <end position="161"/>
    </location>
</feature>
<dbReference type="STRING" id="1461693.ATO10_15100"/>